<comment type="caution">
    <text evidence="1">The sequence shown here is derived from an EMBL/GenBank/DDBJ whole genome shotgun (WGS) entry which is preliminary data.</text>
</comment>
<dbReference type="AlphaFoldDB" id="A0A822LG03"/>
<dbReference type="EMBL" id="CAIH01000303">
    <property type="protein sequence ID" value="CCH94349.1"/>
    <property type="molecule type" value="Genomic_DNA"/>
</dbReference>
<sequence length="48" mass="5654">MVIPMDENEDFQHLEEMIVNETDIFDISRWVNFSTHSLLAVQTGERLC</sequence>
<evidence type="ECO:0000313" key="2">
    <source>
        <dbReference type="Proteomes" id="UP000005806"/>
    </source>
</evidence>
<accession>A0A822LG03</accession>
<organism evidence="1 2">
    <name type="scientific">Microcystis aeruginosa PCC 9432</name>
    <dbReference type="NCBI Taxonomy" id="1160280"/>
    <lineage>
        <taxon>Bacteria</taxon>
        <taxon>Bacillati</taxon>
        <taxon>Cyanobacteriota</taxon>
        <taxon>Cyanophyceae</taxon>
        <taxon>Oscillatoriophycideae</taxon>
        <taxon>Chroococcales</taxon>
        <taxon>Microcystaceae</taxon>
        <taxon>Microcystis</taxon>
    </lineage>
</organism>
<proteinExistence type="predicted"/>
<gene>
    <name evidence="1" type="ORF">MICCA_3710004</name>
</gene>
<dbReference type="Proteomes" id="UP000005806">
    <property type="component" value="Unassembled WGS sequence"/>
</dbReference>
<name>A0A822LG03_MICAE</name>
<reference evidence="1 2" key="1">
    <citation type="submission" date="2012-04" db="EMBL/GenBank/DDBJ databases">
        <authorList>
            <person name="Genoscope - CEA"/>
        </authorList>
    </citation>
    <scope>NUCLEOTIDE SEQUENCE [LARGE SCALE GENOMIC DNA]</scope>
    <source>
        <strain evidence="1 2">9432</strain>
    </source>
</reference>
<protein>
    <submittedName>
        <fullName evidence="1">Uncharacterized protein</fullName>
    </submittedName>
</protein>
<evidence type="ECO:0000313" key="1">
    <source>
        <dbReference type="EMBL" id="CCH94349.1"/>
    </source>
</evidence>